<proteinExistence type="predicted"/>
<gene>
    <name evidence="1" type="ORF">E6P75_08625</name>
</gene>
<dbReference type="AlphaFoldDB" id="A0AAW6TI27"/>
<organism evidence="1">
    <name type="scientific">Faucicola osloensis</name>
    <name type="common">Moraxella osloensis</name>
    <dbReference type="NCBI Taxonomy" id="34062"/>
    <lineage>
        <taxon>Bacteria</taxon>
        <taxon>Pseudomonadati</taxon>
        <taxon>Pseudomonadota</taxon>
        <taxon>Gammaproteobacteria</taxon>
        <taxon>Moraxellales</taxon>
        <taxon>Moraxellaceae</taxon>
        <taxon>Faucicola</taxon>
    </lineage>
</organism>
<evidence type="ECO:0000313" key="1">
    <source>
        <dbReference type="EMBL" id="MDI4510270.1"/>
    </source>
</evidence>
<name>A0AAW6TI27_FAUOS</name>
<reference evidence="1" key="1">
    <citation type="submission" date="2019-04" db="EMBL/GenBank/DDBJ databases">
        <title>Moraxella osloensis CCUG 73412, isolated from corneal scrapings as causative agent of keratitis.</title>
        <authorList>
            <person name="Connolly G."/>
            <person name="Jaen-Luchoro D."/>
            <person name="Pinyeiro-Iglesias B."/>
            <person name="Curry A."/>
            <person name="Knowles S."/>
            <person name="Moore E.R.B."/>
        </authorList>
    </citation>
    <scope>NUCLEOTIDE SEQUENCE</scope>
    <source>
        <strain evidence="1">CCUG 73412</strain>
    </source>
</reference>
<protein>
    <submittedName>
        <fullName evidence="1">Uncharacterized protein</fullName>
    </submittedName>
</protein>
<comment type="caution">
    <text evidence="1">The sequence shown here is derived from an EMBL/GenBank/DDBJ whole genome shotgun (WGS) entry which is preliminary data.</text>
</comment>
<sequence>MMNYDDHTNINQPLPADLLTSVLLEAIDYQLKNPQFSQDADLYTYNNALHLLASCRQNLTSMLFLGSVDSYFHQASGADISTFRYPEKPMLFVQSMAIDPQKTLSVRVHLENTARIENGQMITDYKQKTLSMVAKNYIVLALPIKKDMFKKVAVPVIGSYNHIMATSLDKREGVLLLPFEQVTWVSLPQLGTVTKEFAYCNNPSHSCFYHLLEPACVTGFAVDAKAKNMMAFVSQPKLLNIALKDMPALTETHALSVQNHNGEYDSSSDIHLALQLFKERYQVPVSEDALEKLQQFDQQVAGLDVNTPAFNLTIDQ</sequence>
<dbReference type="EMBL" id="SSCJ01000007">
    <property type="protein sequence ID" value="MDI4510270.1"/>
    <property type="molecule type" value="Genomic_DNA"/>
</dbReference>
<accession>A0AAW6TI27</accession>